<name>A0A4Y2UG81_ARAVE</name>
<dbReference type="AlphaFoldDB" id="A0A4Y2UG81"/>
<reference evidence="1 2" key="1">
    <citation type="journal article" date="2019" name="Sci. Rep.">
        <title>Orb-weaving spider Araneus ventricosus genome elucidates the spidroin gene catalogue.</title>
        <authorList>
            <person name="Kono N."/>
            <person name="Nakamura H."/>
            <person name="Ohtoshi R."/>
            <person name="Moran D.A.P."/>
            <person name="Shinohara A."/>
            <person name="Yoshida Y."/>
            <person name="Fujiwara M."/>
            <person name="Mori M."/>
            <person name="Tomita M."/>
            <person name="Arakawa K."/>
        </authorList>
    </citation>
    <scope>NUCLEOTIDE SEQUENCE [LARGE SCALE GENOMIC DNA]</scope>
</reference>
<keyword evidence="2" id="KW-1185">Reference proteome</keyword>
<evidence type="ECO:0000313" key="2">
    <source>
        <dbReference type="Proteomes" id="UP000499080"/>
    </source>
</evidence>
<protein>
    <submittedName>
        <fullName evidence="1">Uncharacterized protein</fullName>
    </submittedName>
</protein>
<sequence length="136" mass="14475">MSRGIIPVMAWRAAVGDVLYAPFDVKASDAAVPSFLSLSAAEIIRKSSAKAWIAVLAGYCCATASSATRFHSAGPLQDPCRQPLVWDYYIPTNEGVAQQPQIRSCPQGSCSGPTKWNLVAEEAVAQQHPANTAIQV</sequence>
<dbReference type="Proteomes" id="UP000499080">
    <property type="component" value="Unassembled WGS sequence"/>
</dbReference>
<accession>A0A4Y2UG81</accession>
<evidence type="ECO:0000313" key="1">
    <source>
        <dbReference type="EMBL" id="GBO10636.1"/>
    </source>
</evidence>
<organism evidence="1 2">
    <name type="scientific">Araneus ventricosus</name>
    <name type="common">Orbweaver spider</name>
    <name type="synonym">Epeira ventricosa</name>
    <dbReference type="NCBI Taxonomy" id="182803"/>
    <lineage>
        <taxon>Eukaryota</taxon>
        <taxon>Metazoa</taxon>
        <taxon>Ecdysozoa</taxon>
        <taxon>Arthropoda</taxon>
        <taxon>Chelicerata</taxon>
        <taxon>Arachnida</taxon>
        <taxon>Araneae</taxon>
        <taxon>Araneomorphae</taxon>
        <taxon>Entelegynae</taxon>
        <taxon>Araneoidea</taxon>
        <taxon>Araneidae</taxon>
        <taxon>Araneus</taxon>
    </lineage>
</organism>
<dbReference type="EMBL" id="BGPR01035695">
    <property type="protein sequence ID" value="GBO10636.1"/>
    <property type="molecule type" value="Genomic_DNA"/>
</dbReference>
<gene>
    <name evidence="1" type="ORF">AVEN_225450_1</name>
</gene>
<comment type="caution">
    <text evidence="1">The sequence shown here is derived from an EMBL/GenBank/DDBJ whole genome shotgun (WGS) entry which is preliminary data.</text>
</comment>
<proteinExistence type="predicted"/>